<dbReference type="EMBL" id="MVHF01000045">
    <property type="protein sequence ID" value="ORA27371.1"/>
    <property type="molecule type" value="Genomic_DNA"/>
</dbReference>
<protein>
    <submittedName>
        <fullName evidence="1">Uncharacterized protein</fullName>
    </submittedName>
</protein>
<sequence>MFTEPTDAQKLAAAAQLPRALPHLSGLYAEALKDLHAVIDHGTADPDRTLAAIATWREKQRRKDIRSTERQLAQVLIAAGEPGGAVCRGLGISRTRLQQEMRTLTEFAPLVPKGDPPIRKPIGEVRDAVA</sequence>
<accession>A0A1X0ABD6</accession>
<evidence type="ECO:0000313" key="1">
    <source>
        <dbReference type="EMBL" id="ORA27371.1"/>
    </source>
</evidence>
<evidence type="ECO:0000313" key="2">
    <source>
        <dbReference type="Proteomes" id="UP000192448"/>
    </source>
</evidence>
<comment type="caution">
    <text evidence="1">The sequence shown here is derived from an EMBL/GenBank/DDBJ whole genome shotgun (WGS) entry which is preliminary data.</text>
</comment>
<proteinExistence type="predicted"/>
<dbReference type="STRING" id="1927124.BST13_30395"/>
<reference evidence="1 2" key="1">
    <citation type="submission" date="2017-02" db="EMBL/GenBank/DDBJ databases">
        <title>The new phylogeny of genus Mycobacterium.</title>
        <authorList>
            <person name="Tortoli E."/>
            <person name="Trovato A."/>
            <person name="Cirillo D.M."/>
        </authorList>
    </citation>
    <scope>NUCLEOTIDE SEQUENCE [LARGE SCALE GENOMIC DNA]</scope>
    <source>
        <strain evidence="1 2">RW6</strain>
    </source>
</reference>
<gene>
    <name evidence="1" type="ORF">BST13_30395</name>
</gene>
<dbReference type="RefSeq" id="WP_083168820.1">
    <property type="nucleotide sequence ID" value="NZ_MVHF01000045.1"/>
</dbReference>
<keyword evidence="2" id="KW-1185">Reference proteome</keyword>
<organism evidence="1 2">
    <name type="scientific">Mycobacterium aquaticum</name>
    <dbReference type="NCBI Taxonomy" id="1927124"/>
    <lineage>
        <taxon>Bacteria</taxon>
        <taxon>Bacillati</taxon>
        <taxon>Actinomycetota</taxon>
        <taxon>Actinomycetes</taxon>
        <taxon>Mycobacteriales</taxon>
        <taxon>Mycobacteriaceae</taxon>
        <taxon>Mycobacterium</taxon>
    </lineage>
</organism>
<dbReference type="OrthoDB" id="9998992at2"/>
<name>A0A1X0ABD6_9MYCO</name>
<dbReference type="AlphaFoldDB" id="A0A1X0ABD6"/>
<dbReference type="Proteomes" id="UP000192448">
    <property type="component" value="Unassembled WGS sequence"/>
</dbReference>